<protein>
    <recommendedName>
        <fullName evidence="7">Transmembrane protein</fullName>
    </recommendedName>
</protein>
<comment type="subcellular location">
    <subcellularLocation>
        <location evidence="1">Membrane</location>
        <topology evidence="1">Multi-pass membrane protein</topology>
    </subcellularLocation>
</comment>
<feature type="transmembrane region" description="Helical" evidence="5">
    <location>
        <begin position="94"/>
        <end position="115"/>
    </location>
</feature>
<dbReference type="InterPro" id="IPR019109">
    <property type="entry name" value="MamF_MmsF"/>
</dbReference>
<evidence type="ECO:0000256" key="3">
    <source>
        <dbReference type="ARBA" id="ARBA00022989"/>
    </source>
</evidence>
<evidence type="ECO:0000313" key="6">
    <source>
        <dbReference type="EMBL" id="CUV65109.1"/>
    </source>
</evidence>
<evidence type="ECO:0000256" key="5">
    <source>
        <dbReference type="SAM" id="Phobius"/>
    </source>
</evidence>
<evidence type="ECO:0000256" key="2">
    <source>
        <dbReference type="ARBA" id="ARBA00022692"/>
    </source>
</evidence>
<evidence type="ECO:0000256" key="4">
    <source>
        <dbReference type="ARBA" id="ARBA00023136"/>
    </source>
</evidence>
<dbReference type="AlphaFoldDB" id="A0A0S4XME7"/>
<dbReference type="EMBL" id="FAXN01000016">
    <property type="protein sequence ID" value="CUV65109.1"/>
    <property type="molecule type" value="Genomic_DNA"/>
</dbReference>
<keyword evidence="2 5" id="KW-0812">Transmembrane</keyword>
<sequence length="127" mass="14637">MDKTFQEKLQDQLQDPNKNITLIVYGLQLMGVLTGGIAFIIAIILNYIKRDDVVGTFLESHFEWQIRTFWISLIWGIVGFIMAITVVLLPAAWIVWFVVMVWVIYRAIKGLLNLLENKPMDIKVKVA</sequence>
<name>A0A0S4XME7_9BACT</name>
<organism evidence="6">
    <name type="scientific">Sulfurovum sp. enrichment culture clone C5</name>
    <dbReference type="NCBI Taxonomy" id="497650"/>
    <lineage>
        <taxon>Bacteria</taxon>
        <taxon>Pseudomonadati</taxon>
        <taxon>Campylobacterota</taxon>
        <taxon>Epsilonproteobacteria</taxon>
        <taxon>Campylobacterales</taxon>
        <taxon>Sulfurovaceae</taxon>
        <taxon>Sulfurovum</taxon>
        <taxon>environmental samples</taxon>
    </lineage>
</organism>
<keyword evidence="3 5" id="KW-1133">Transmembrane helix</keyword>
<proteinExistence type="predicted"/>
<keyword evidence="4 5" id="KW-0472">Membrane</keyword>
<reference evidence="6" key="1">
    <citation type="submission" date="2015-11" db="EMBL/GenBank/DDBJ databases">
        <authorList>
            <person name="Zhang Y."/>
            <person name="Guo Z."/>
        </authorList>
    </citation>
    <scope>NUCLEOTIDE SEQUENCE</scope>
    <source>
        <strain evidence="6">BN30871</strain>
    </source>
</reference>
<gene>
    <name evidence="6" type="ORF">BN3087_180012</name>
</gene>
<accession>A0A0S4XME7</accession>
<dbReference type="Pfam" id="PF09685">
    <property type="entry name" value="MamF_MmsF"/>
    <property type="match status" value="1"/>
</dbReference>
<evidence type="ECO:0000256" key="1">
    <source>
        <dbReference type="ARBA" id="ARBA00004141"/>
    </source>
</evidence>
<evidence type="ECO:0008006" key="7">
    <source>
        <dbReference type="Google" id="ProtNLM"/>
    </source>
</evidence>
<feature type="transmembrane region" description="Helical" evidence="5">
    <location>
        <begin position="20"/>
        <end position="48"/>
    </location>
</feature>
<feature type="transmembrane region" description="Helical" evidence="5">
    <location>
        <begin position="69"/>
        <end position="88"/>
    </location>
</feature>